<dbReference type="AlphaFoldDB" id="A0A9N9R2W4"/>
<dbReference type="InterPro" id="IPR058698">
    <property type="entry name" value="CUB_metazoa"/>
</dbReference>
<dbReference type="OrthoDB" id="6344756at2759"/>
<dbReference type="Pfam" id="PF26080">
    <property type="entry name" value="CUB_animal"/>
    <property type="match status" value="2"/>
</dbReference>
<evidence type="ECO:0000313" key="4">
    <source>
        <dbReference type="Proteomes" id="UP001153714"/>
    </source>
</evidence>
<feature type="compositionally biased region" description="Polar residues" evidence="1">
    <location>
        <begin position="116"/>
        <end position="126"/>
    </location>
</feature>
<name>A0A9N9R2W4_9NEOP</name>
<feature type="domain" description="CUB" evidence="2">
    <location>
        <begin position="246"/>
        <end position="329"/>
    </location>
</feature>
<gene>
    <name evidence="3" type="ORF">DIATSA_LOCUS6718</name>
</gene>
<organism evidence="3 4">
    <name type="scientific">Diatraea saccharalis</name>
    <name type="common">sugarcane borer</name>
    <dbReference type="NCBI Taxonomy" id="40085"/>
    <lineage>
        <taxon>Eukaryota</taxon>
        <taxon>Metazoa</taxon>
        <taxon>Ecdysozoa</taxon>
        <taxon>Arthropoda</taxon>
        <taxon>Hexapoda</taxon>
        <taxon>Insecta</taxon>
        <taxon>Pterygota</taxon>
        <taxon>Neoptera</taxon>
        <taxon>Endopterygota</taxon>
        <taxon>Lepidoptera</taxon>
        <taxon>Glossata</taxon>
        <taxon>Ditrysia</taxon>
        <taxon>Pyraloidea</taxon>
        <taxon>Crambidae</taxon>
        <taxon>Crambinae</taxon>
        <taxon>Diatraea</taxon>
    </lineage>
</organism>
<reference evidence="3" key="2">
    <citation type="submission" date="2022-10" db="EMBL/GenBank/DDBJ databases">
        <authorList>
            <consortium name="ENA_rothamsted_submissions"/>
            <consortium name="culmorum"/>
            <person name="King R."/>
        </authorList>
    </citation>
    <scope>NUCLEOTIDE SEQUENCE</scope>
</reference>
<dbReference type="PANTHER" id="PTHR33236">
    <property type="entry name" value="INTRAFLAGELLAR TRANSPORT PROTEIN 122 FAMILY PROTEIN-RELATED"/>
    <property type="match status" value="1"/>
</dbReference>
<accession>A0A9N9R2W4</accession>
<reference evidence="3" key="1">
    <citation type="submission" date="2021-12" db="EMBL/GenBank/DDBJ databases">
        <authorList>
            <person name="King R."/>
        </authorList>
    </citation>
    <scope>NUCLEOTIDE SEQUENCE</scope>
</reference>
<evidence type="ECO:0000313" key="3">
    <source>
        <dbReference type="EMBL" id="CAG9788943.1"/>
    </source>
</evidence>
<feature type="domain" description="CUB" evidence="2">
    <location>
        <begin position="24"/>
        <end position="87"/>
    </location>
</feature>
<evidence type="ECO:0000259" key="2">
    <source>
        <dbReference type="Pfam" id="PF26080"/>
    </source>
</evidence>
<dbReference type="EMBL" id="OU893333">
    <property type="protein sequence ID" value="CAG9788943.1"/>
    <property type="molecule type" value="Genomic_DNA"/>
</dbReference>
<dbReference type="Proteomes" id="UP001153714">
    <property type="component" value="Chromosome 2"/>
</dbReference>
<proteinExistence type="predicted"/>
<keyword evidence="4" id="KW-1185">Reference proteome</keyword>
<dbReference type="PANTHER" id="PTHR33236:SF4">
    <property type="entry name" value="CUB DOMAIN-CONTAINING PROTEIN"/>
    <property type="match status" value="1"/>
</dbReference>
<sequence length="333" mass="36954">MRGSEMPRLWLMRFAQMPLAYSAPHDCLQYYTADNGTIQTFNFAINGRHLAGQDYKACVRKNTGKCGVRYSPCDNRSFRIGPGKGTPEIIDPAEIEPDSGVSGGPDTGSYGPDGQNDPSAISTTPRANITGDQQMEESQNGSHTDYPLYPECSMQQMPVMPANEIEEIEGSGADPQMASVVEDPVRSPSLAARIWSFIWPSWLWGQRSMSWGWSRWSPYAQHYVKEDDKLRYYGYGNFGASLLGYGRKRCTDRITIPCENEYFISSTSYIPGVCDPHHCGNTFCPGVGNNDCRVETSISPFAVSVHFGTATSKRNPEENIGACLRYTQLPCDI</sequence>
<evidence type="ECO:0000256" key="1">
    <source>
        <dbReference type="SAM" id="MobiDB-lite"/>
    </source>
</evidence>
<feature type="region of interest" description="Disordered" evidence="1">
    <location>
        <begin position="79"/>
        <end position="126"/>
    </location>
</feature>
<protein>
    <recommendedName>
        <fullName evidence="2">CUB domain-containing protein</fullName>
    </recommendedName>
</protein>